<proteinExistence type="predicted"/>
<evidence type="ECO:0008006" key="4">
    <source>
        <dbReference type="Google" id="ProtNLM"/>
    </source>
</evidence>
<evidence type="ECO:0000313" key="3">
    <source>
        <dbReference type="Proteomes" id="UP000298030"/>
    </source>
</evidence>
<protein>
    <recommendedName>
        <fullName evidence="4">Isoamyl alcohol oxidase</fullName>
    </recommendedName>
</protein>
<keyword evidence="1" id="KW-0732">Signal</keyword>
<feature type="signal peptide" evidence="1">
    <location>
        <begin position="1"/>
        <end position="17"/>
    </location>
</feature>
<feature type="chain" id="PRO_5021351012" description="Isoamyl alcohol oxidase" evidence="1">
    <location>
        <begin position="18"/>
        <end position="547"/>
    </location>
</feature>
<keyword evidence="3" id="KW-1185">Reference proteome</keyword>
<dbReference type="Proteomes" id="UP000298030">
    <property type="component" value="Unassembled WGS sequence"/>
</dbReference>
<sequence>MIATTFILFSLLGVSQAGRNNWRSPCLSGSCYYDLPARPGEIAPSGTLKVWGPADSITDITEAAGWQVLDCNKEDKSQSIRLVCTGDERNCNHLFRSIGPVGKLARLPEDCSPAAFAHISRSWEPDDQTLPANVERRLSERGPRPSVRALHIDTDFASADPLKFGIISFSIQAANVPGADAEPLPPNEDEETISVTAESDDTPVDPEATLAFVQRAVAANLALSTPRDTEGIDSRELTSVNTTTSLGPWSIDKTYNLLDETLTCSSTSAHLKIDVTANVSAFAGVAIVAQGTIIPPVITYIHVTATLTAEVNGALLLDAGLAGSVDSGKKTLWERDIPGLDFGGLVTITPSLAIYSQAVANMNVNAAVNLGLKYSIREATFSFPPRFTDGGVFKLGDMPLSLSVSPTARASGTTTAHLIPQLSLSLNSFDGLSTAVTYISLDAHATANLALHGSVVASNGHGAEEVASAAPETGEETCGVTANWSGCFEILAGLDAKAGASAHFFNLFDGSRDITLFNKNWQLLRVSAHRWMFSFSMTPVGLTFPCV</sequence>
<name>A0A4Y7SKY6_COPMI</name>
<evidence type="ECO:0000313" key="2">
    <source>
        <dbReference type="EMBL" id="TEB22391.1"/>
    </source>
</evidence>
<dbReference type="STRING" id="71717.A0A4Y7SKY6"/>
<evidence type="ECO:0000256" key="1">
    <source>
        <dbReference type="SAM" id="SignalP"/>
    </source>
</evidence>
<dbReference type="AlphaFoldDB" id="A0A4Y7SKY6"/>
<comment type="caution">
    <text evidence="2">The sequence shown here is derived from an EMBL/GenBank/DDBJ whole genome shotgun (WGS) entry which is preliminary data.</text>
</comment>
<gene>
    <name evidence="2" type="ORF">FA13DRAFT_1641483</name>
</gene>
<accession>A0A4Y7SKY6</accession>
<dbReference type="OrthoDB" id="73875at2759"/>
<dbReference type="EMBL" id="QPFP01000092">
    <property type="protein sequence ID" value="TEB22391.1"/>
    <property type="molecule type" value="Genomic_DNA"/>
</dbReference>
<organism evidence="2 3">
    <name type="scientific">Coprinellus micaceus</name>
    <name type="common">Glistening ink-cap mushroom</name>
    <name type="synonym">Coprinus micaceus</name>
    <dbReference type="NCBI Taxonomy" id="71717"/>
    <lineage>
        <taxon>Eukaryota</taxon>
        <taxon>Fungi</taxon>
        <taxon>Dikarya</taxon>
        <taxon>Basidiomycota</taxon>
        <taxon>Agaricomycotina</taxon>
        <taxon>Agaricomycetes</taxon>
        <taxon>Agaricomycetidae</taxon>
        <taxon>Agaricales</taxon>
        <taxon>Agaricineae</taxon>
        <taxon>Psathyrellaceae</taxon>
        <taxon>Coprinellus</taxon>
    </lineage>
</organism>
<reference evidence="2 3" key="1">
    <citation type="journal article" date="2019" name="Nat. Ecol. Evol.">
        <title>Megaphylogeny resolves global patterns of mushroom evolution.</title>
        <authorList>
            <person name="Varga T."/>
            <person name="Krizsan K."/>
            <person name="Foldi C."/>
            <person name="Dima B."/>
            <person name="Sanchez-Garcia M."/>
            <person name="Sanchez-Ramirez S."/>
            <person name="Szollosi G.J."/>
            <person name="Szarkandi J.G."/>
            <person name="Papp V."/>
            <person name="Albert L."/>
            <person name="Andreopoulos W."/>
            <person name="Angelini C."/>
            <person name="Antonin V."/>
            <person name="Barry K.W."/>
            <person name="Bougher N.L."/>
            <person name="Buchanan P."/>
            <person name="Buyck B."/>
            <person name="Bense V."/>
            <person name="Catcheside P."/>
            <person name="Chovatia M."/>
            <person name="Cooper J."/>
            <person name="Damon W."/>
            <person name="Desjardin D."/>
            <person name="Finy P."/>
            <person name="Geml J."/>
            <person name="Haridas S."/>
            <person name="Hughes K."/>
            <person name="Justo A."/>
            <person name="Karasinski D."/>
            <person name="Kautmanova I."/>
            <person name="Kiss B."/>
            <person name="Kocsube S."/>
            <person name="Kotiranta H."/>
            <person name="LaButti K.M."/>
            <person name="Lechner B.E."/>
            <person name="Liimatainen K."/>
            <person name="Lipzen A."/>
            <person name="Lukacs Z."/>
            <person name="Mihaltcheva S."/>
            <person name="Morgado L.N."/>
            <person name="Niskanen T."/>
            <person name="Noordeloos M.E."/>
            <person name="Ohm R.A."/>
            <person name="Ortiz-Santana B."/>
            <person name="Ovrebo C."/>
            <person name="Racz N."/>
            <person name="Riley R."/>
            <person name="Savchenko A."/>
            <person name="Shiryaev A."/>
            <person name="Soop K."/>
            <person name="Spirin V."/>
            <person name="Szebenyi C."/>
            <person name="Tomsovsky M."/>
            <person name="Tulloss R.E."/>
            <person name="Uehling J."/>
            <person name="Grigoriev I.V."/>
            <person name="Vagvolgyi C."/>
            <person name="Papp T."/>
            <person name="Martin F.M."/>
            <person name="Miettinen O."/>
            <person name="Hibbett D.S."/>
            <person name="Nagy L.G."/>
        </authorList>
    </citation>
    <scope>NUCLEOTIDE SEQUENCE [LARGE SCALE GENOMIC DNA]</scope>
    <source>
        <strain evidence="2 3">FP101781</strain>
    </source>
</reference>